<proteinExistence type="predicted"/>
<dbReference type="PANTHER" id="PTHR30055">
    <property type="entry name" value="HTH-TYPE TRANSCRIPTIONAL REGULATOR RUTR"/>
    <property type="match status" value="1"/>
</dbReference>
<dbReference type="GO" id="GO:0000976">
    <property type="term" value="F:transcription cis-regulatory region binding"/>
    <property type="evidence" value="ECO:0007669"/>
    <property type="project" value="TreeGrafter"/>
</dbReference>
<accession>A0A853C2D8</accession>
<organism evidence="6 7">
    <name type="scientific">Nocardioides thalensis</name>
    <dbReference type="NCBI Taxonomy" id="1914755"/>
    <lineage>
        <taxon>Bacteria</taxon>
        <taxon>Bacillati</taxon>
        <taxon>Actinomycetota</taxon>
        <taxon>Actinomycetes</taxon>
        <taxon>Propionibacteriales</taxon>
        <taxon>Nocardioidaceae</taxon>
        <taxon>Nocardioides</taxon>
    </lineage>
</organism>
<dbReference type="RefSeq" id="WP_179667380.1">
    <property type="nucleotide sequence ID" value="NZ_JACCFP010000001.1"/>
</dbReference>
<evidence type="ECO:0000256" key="3">
    <source>
        <dbReference type="ARBA" id="ARBA00023163"/>
    </source>
</evidence>
<keyword evidence="3" id="KW-0804">Transcription</keyword>
<dbReference type="AlphaFoldDB" id="A0A853C2D8"/>
<dbReference type="PANTHER" id="PTHR30055:SF220">
    <property type="entry name" value="TETR-FAMILY REGULATORY PROTEIN"/>
    <property type="match status" value="1"/>
</dbReference>
<dbReference type="InterPro" id="IPR025996">
    <property type="entry name" value="MT1864/Rv1816-like_C"/>
</dbReference>
<name>A0A853C2D8_9ACTN</name>
<keyword evidence="7" id="KW-1185">Reference proteome</keyword>
<comment type="caution">
    <text evidence="6">The sequence shown here is derived from an EMBL/GenBank/DDBJ whole genome shotgun (WGS) entry which is preliminary data.</text>
</comment>
<keyword evidence="2 4" id="KW-0238">DNA-binding</keyword>
<dbReference type="InterPro" id="IPR050109">
    <property type="entry name" value="HTH-type_TetR-like_transc_reg"/>
</dbReference>
<keyword evidence="1" id="KW-0805">Transcription regulation</keyword>
<dbReference type="GO" id="GO:0003700">
    <property type="term" value="F:DNA-binding transcription factor activity"/>
    <property type="evidence" value="ECO:0007669"/>
    <property type="project" value="TreeGrafter"/>
</dbReference>
<gene>
    <name evidence="6" type="ORF">HNR19_001540</name>
</gene>
<dbReference type="EMBL" id="JACCFP010000001">
    <property type="protein sequence ID" value="NYJ00842.1"/>
    <property type="molecule type" value="Genomic_DNA"/>
</dbReference>
<feature type="DNA-binding region" description="H-T-H motif" evidence="4">
    <location>
        <begin position="30"/>
        <end position="49"/>
    </location>
</feature>
<feature type="domain" description="HTH tetR-type" evidence="5">
    <location>
        <begin position="7"/>
        <end position="67"/>
    </location>
</feature>
<evidence type="ECO:0000313" key="7">
    <source>
        <dbReference type="Proteomes" id="UP000530424"/>
    </source>
</evidence>
<dbReference type="SUPFAM" id="SSF48498">
    <property type="entry name" value="Tetracyclin repressor-like, C-terminal domain"/>
    <property type="match status" value="1"/>
</dbReference>
<dbReference type="PRINTS" id="PR00455">
    <property type="entry name" value="HTHTETR"/>
</dbReference>
<evidence type="ECO:0000256" key="2">
    <source>
        <dbReference type="ARBA" id="ARBA00023125"/>
    </source>
</evidence>
<evidence type="ECO:0000259" key="5">
    <source>
        <dbReference type="PROSITE" id="PS50977"/>
    </source>
</evidence>
<dbReference type="SUPFAM" id="SSF46689">
    <property type="entry name" value="Homeodomain-like"/>
    <property type="match status" value="1"/>
</dbReference>
<dbReference type="Gene3D" id="1.10.357.10">
    <property type="entry name" value="Tetracycline Repressor, domain 2"/>
    <property type="match status" value="1"/>
</dbReference>
<dbReference type="InterPro" id="IPR036271">
    <property type="entry name" value="Tet_transcr_reg_TetR-rel_C_sf"/>
</dbReference>
<sequence length="194" mass="21188">MSSYHHGNLRAALVETAVELARTQGPAGVALREVARRTGVSHNAAYRHFADRDDLLREVADVGMHELGATMSARIKRVRAKDPRQRAVRRLRAVGTAYVEYALAEPGLFSVSFARASFDRLMGPYELLSGALDECAETGFLTATKREGAELVCWSAVHGFAMLHSSGPLAETPSRARDADLARLLDRIEDALRG</sequence>
<dbReference type="InterPro" id="IPR001647">
    <property type="entry name" value="HTH_TetR"/>
</dbReference>
<evidence type="ECO:0000256" key="4">
    <source>
        <dbReference type="PROSITE-ProRule" id="PRU00335"/>
    </source>
</evidence>
<evidence type="ECO:0000256" key="1">
    <source>
        <dbReference type="ARBA" id="ARBA00023015"/>
    </source>
</evidence>
<dbReference type="PROSITE" id="PS50977">
    <property type="entry name" value="HTH_TETR_2"/>
    <property type="match status" value="1"/>
</dbReference>
<reference evidence="6 7" key="1">
    <citation type="submission" date="2020-07" db="EMBL/GenBank/DDBJ databases">
        <title>Sequencing the genomes of 1000 actinobacteria strains.</title>
        <authorList>
            <person name="Klenk H.-P."/>
        </authorList>
    </citation>
    <scope>NUCLEOTIDE SEQUENCE [LARGE SCALE GENOMIC DNA]</scope>
    <source>
        <strain evidence="6 7">DSM 103833</strain>
    </source>
</reference>
<dbReference type="Pfam" id="PF00440">
    <property type="entry name" value="TetR_N"/>
    <property type="match status" value="1"/>
</dbReference>
<dbReference type="InterPro" id="IPR009057">
    <property type="entry name" value="Homeodomain-like_sf"/>
</dbReference>
<dbReference type="Proteomes" id="UP000530424">
    <property type="component" value="Unassembled WGS sequence"/>
</dbReference>
<evidence type="ECO:0000313" key="6">
    <source>
        <dbReference type="EMBL" id="NYJ00842.1"/>
    </source>
</evidence>
<dbReference type="Pfam" id="PF13305">
    <property type="entry name" value="TetR_C_33"/>
    <property type="match status" value="1"/>
</dbReference>
<protein>
    <submittedName>
        <fullName evidence="6">AcrR family transcriptional regulator</fullName>
    </submittedName>
</protein>